<dbReference type="Pfam" id="PF00578">
    <property type="entry name" value="AhpC-TSA"/>
    <property type="match status" value="1"/>
</dbReference>
<name>A0A7G5E1N0_9SPHI</name>
<feature type="signal peptide" evidence="5">
    <location>
        <begin position="1"/>
        <end position="20"/>
    </location>
</feature>
<dbReference type="AlphaFoldDB" id="A0A7G5E1N0"/>
<evidence type="ECO:0000313" key="8">
    <source>
        <dbReference type="Proteomes" id="UP000515450"/>
    </source>
</evidence>
<protein>
    <submittedName>
        <fullName evidence="7">Redoxin domain-containing protein</fullName>
    </submittedName>
</protein>
<reference evidence="7 8" key="1">
    <citation type="journal article" date="2020" name="G3 (Bethesda)">
        <title>CeMbio - The Caenorhabditis elegans Microbiome Resource.</title>
        <authorList>
            <person name="Dirksen P."/>
            <person name="Assie A."/>
            <person name="Zimmermann J."/>
            <person name="Zhang F."/>
            <person name="Tietje A.M."/>
            <person name="Marsh S.A."/>
            <person name="Felix M.A."/>
            <person name="Shapira M."/>
            <person name="Kaleta C."/>
            <person name="Schulenburg H."/>
            <person name="Samuel B."/>
        </authorList>
    </citation>
    <scope>NUCLEOTIDE SEQUENCE [LARGE SCALE GENOMIC DNA]</scope>
    <source>
        <strain evidence="7 8">BIGb0170</strain>
    </source>
</reference>
<accession>A0A7G5E1N0</accession>
<dbReference type="RefSeq" id="WP_182332364.1">
    <property type="nucleotide sequence ID" value="NZ_CP058555.1"/>
</dbReference>
<evidence type="ECO:0000256" key="1">
    <source>
        <dbReference type="ARBA" id="ARBA00004196"/>
    </source>
</evidence>
<evidence type="ECO:0000259" key="6">
    <source>
        <dbReference type="PROSITE" id="PS51352"/>
    </source>
</evidence>
<keyword evidence="4" id="KW-0676">Redox-active center</keyword>
<dbReference type="PROSITE" id="PS51352">
    <property type="entry name" value="THIOREDOXIN_2"/>
    <property type="match status" value="1"/>
</dbReference>
<dbReference type="InterPro" id="IPR013766">
    <property type="entry name" value="Thioredoxin_domain"/>
</dbReference>
<keyword evidence="2" id="KW-0201">Cytochrome c-type biogenesis</keyword>
<dbReference type="InterPro" id="IPR050553">
    <property type="entry name" value="Thioredoxin_ResA/DsbE_sf"/>
</dbReference>
<comment type="subcellular location">
    <subcellularLocation>
        <location evidence="1">Cell envelope</location>
    </subcellularLocation>
</comment>
<dbReference type="EMBL" id="CP058555">
    <property type="protein sequence ID" value="QMV67905.1"/>
    <property type="molecule type" value="Genomic_DNA"/>
</dbReference>
<dbReference type="PANTHER" id="PTHR42852">
    <property type="entry name" value="THIOL:DISULFIDE INTERCHANGE PROTEIN DSBE"/>
    <property type="match status" value="1"/>
</dbReference>
<dbReference type="GO" id="GO:0016491">
    <property type="term" value="F:oxidoreductase activity"/>
    <property type="evidence" value="ECO:0007669"/>
    <property type="project" value="InterPro"/>
</dbReference>
<evidence type="ECO:0000256" key="2">
    <source>
        <dbReference type="ARBA" id="ARBA00022748"/>
    </source>
</evidence>
<dbReference type="GO" id="GO:0016209">
    <property type="term" value="F:antioxidant activity"/>
    <property type="evidence" value="ECO:0007669"/>
    <property type="project" value="InterPro"/>
</dbReference>
<dbReference type="InterPro" id="IPR000866">
    <property type="entry name" value="AhpC/TSA"/>
</dbReference>
<feature type="domain" description="Thioredoxin" evidence="6">
    <location>
        <begin position="337"/>
        <end position="489"/>
    </location>
</feature>
<keyword evidence="3" id="KW-1015">Disulfide bond</keyword>
<evidence type="ECO:0000256" key="3">
    <source>
        <dbReference type="ARBA" id="ARBA00023157"/>
    </source>
</evidence>
<evidence type="ECO:0000313" key="7">
    <source>
        <dbReference type="EMBL" id="QMV67905.1"/>
    </source>
</evidence>
<keyword evidence="8" id="KW-1185">Reference proteome</keyword>
<organism evidence="7 8">
    <name type="scientific">Sphingobacterium paramultivorum</name>
    <dbReference type="NCBI Taxonomy" id="2886510"/>
    <lineage>
        <taxon>Bacteria</taxon>
        <taxon>Pseudomonadati</taxon>
        <taxon>Bacteroidota</taxon>
        <taxon>Sphingobacteriia</taxon>
        <taxon>Sphingobacteriales</taxon>
        <taxon>Sphingobacteriaceae</taxon>
        <taxon>Sphingobacterium</taxon>
    </lineage>
</organism>
<dbReference type="InterPro" id="IPR036249">
    <property type="entry name" value="Thioredoxin-like_sf"/>
</dbReference>
<dbReference type="Proteomes" id="UP000515450">
    <property type="component" value="Chromosome"/>
</dbReference>
<evidence type="ECO:0000256" key="4">
    <source>
        <dbReference type="ARBA" id="ARBA00023284"/>
    </source>
</evidence>
<dbReference type="SUPFAM" id="SSF52833">
    <property type="entry name" value="Thioredoxin-like"/>
    <property type="match status" value="1"/>
</dbReference>
<evidence type="ECO:0000256" key="5">
    <source>
        <dbReference type="SAM" id="SignalP"/>
    </source>
</evidence>
<dbReference type="GO" id="GO:0030313">
    <property type="term" value="C:cell envelope"/>
    <property type="evidence" value="ECO:0007669"/>
    <property type="project" value="UniProtKB-SubCell"/>
</dbReference>
<dbReference type="PANTHER" id="PTHR42852:SF6">
    <property type="entry name" value="THIOL:DISULFIDE INTERCHANGE PROTEIN DSBE"/>
    <property type="match status" value="1"/>
</dbReference>
<gene>
    <name evidence="7" type="ORF">HS960_09665</name>
</gene>
<feature type="chain" id="PRO_5028962296" evidence="5">
    <location>
        <begin position="21"/>
        <end position="490"/>
    </location>
</feature>
<keyword evidence="5" id="KW-0732">Signal</keyword>
<dbReference type="GO" id="GO:0017004">
    <property type="term" value="P:cytochrome complex assembly"/>
    <property type="evidence" value="ECO:0007669"/>
    <property type="project" value="UniProtKB-KW"/>
</dbReference>
<proteinExistence type="predicted"/>
<dbReference type="Gene3D" id="3.40.30.10">
    <property type="entry name" value="Glutaredoxin"/>
    <property type="match status" value="1"/>
</dbReference>
<sequence length="490" mass="56787">MKKISLSIVILLNTVFMLSAQSKSNFVMQLAGFDQYENAAVTIQRIDEDADVLKLETELTDGHVFSVIGGKGKIELANLPKHFILTVNMYKQGSRNEFIDNWYVSATDSIVVTNNHSVRNFDKITFSGFGAERYRLQYMLDGILLNRVNYKRYSRSGRYFSGEYANSKDMERAVDMNIEAGRLVNKSELDFLAKEWMLKNMFYKIYHTYLLRPLTVSFIKNDSKRTEDIASILNKFESFYGGTIVEKGKLSSSNYIDFYLAYWYLKNTLFGQNKINYRIKLLEDNFKGQSLENIGYAAIKRSFYGMDEESRKVFLDWLIANSKSSIRLEKLKIREAVAVGKPFPDFELTDLNGKVWHKKDLLGKVVFFDFYYTGCNNCAIYFKNTVSKVEEHFSKNPNVLFVSVSIDKEKELWKKSIESKKYNSDHSIKLYTNGLRDHHPLIEYLNIRAYPFPILMGKTGLIETSDNVKLGRTGKKIEMLIESINQVLKR</sequence>